<evidence type="ECO:0000313" key="9">
    <source>
        <dbReference type="Proteomes" id="UP000623172"/>
    </source>
</evidence>
<proteinExistence type="predicted"/>
<evidence type="ECO:0000259" key="7">
    <source>
        <dbReference type="Pfam" id="PF03553"/>
    </source>
</evidence>
<feature type="transmembrane region" description="Helical" evidence="6">
    <location>
        <begin position="60"/>
        <end position="80"/>
    </location>
</feature>
<feature type="transmembrane region" description="Helical" evidence="6">
    <location>
        <begin position="313"/>
        <end position="335"/>
    </location>
</feature>
<dbReference type="RefSeq" id="WP_249314197.1">
    <property type="nucleotide sequence ID" value="NZ_JACRSR010000001.1"/>
</dbReference>
<feature type="transmembrane region" description="Helical" evidence="6">
    <location>
        <begin position="142"/>
        <end position="168"/>
    </location>
</feature>
<keyword evidence="2" id="KW-1003">Cell membrane</keyword>
<dbReference type="Pfam" id="PF03553">
    <property type="entry name" value="Na_H_antiporter"/>
    <property type="match status" value="1"/>
</dbReference>
<feature type="transmembrane region" description="Helical" evidence="6">
    <location>
        <begin position="282"/>
        <end position="301"/>
    </location>
</feature>
<feature type="transmembrane region" description="Helical" evidence="6">
    <location>
        <begin position="242"/>
        <end position="262"/>
    </location>
</feature>
<dbReference type="Proteomes" id="UP000623172">
    <property type="component" value="Unassembled WGS sequence"/>
</dbReference>
<keyword evidence="9" id="KW-1185">Reference proteome</keyword>
<evidence type="ECO:0000256" key="5">
    <source>
        <dbReference type="ARBA" id="ARBA00023136"/>
    </source>
</evidence>
<protein>
    <submittedName>
        <fullName evidence="8">Na+/H+ antiporter NhaC family protein</fullName>
    </submittedName>
</protein>
<dbReference type="InterPro" id="IPR018461">
    <property type="entry name" value="Na/H_Antiport_NhaC-like_C"/>
</dbReference>
<evidence type="ECO:0000256" key="4">
    <source>
        <dbReference type="ARBA" id="ARBA00022989"/>
    </source>
</evidence>
<feature type="transmembrane region" description="Helical" evidence="6">
    <location>
        <begin position="100"/>
        <end position="121"/>
    </location>
</feature>
<feature type="transmembrane region" description="Helical" evidence="6">
    <location>
        <begin position="471"/>
        <end position="490"/>
    </location>
</feature>
<organism evidence="8 9">
    <name type="scientific">Gehongia tenuis</name>
    <dbReference type="NCBI Taxonomy" id="2763655"/>
    <lineage>
        <taxon>Bacteria</taxon>
        <taxon>Bacillati</taxon>
        <taxon>Bacillota</taxon>
        <taxon>Clostridia</taxon>
        <taxon>Christensenellales</taxon>
        <taxon>Christensenellaceae</taxon>
        <taxon>Gehongia</taxon>
    </lineage>
</organism>
<reference evidence="8" key="1">
    <citation type="submission" date="2020-08" db="EMBL/GenBank/DDBJ databases">
        <title>Genome public.</title>
        <authorList>
            <person name="Liu C."/>
            <person name="Sun Q."/>
        </authorList>
    </citation>
    <scope>NUCLEOTIDE SEQUENCE</scope>
    <source>
        <strain evidence="8">NSJ-53</strain>
    </source>
</reference>
<dbReference type="AlphaFoldDB" id="A0A926D2J1"/>
<sequence>MQETFWSLVPAIIAIALALITKEVYVSLILGILAGALFFTGFDVLGSVKTTFGIMGEKIGGNANILIFLVLLGILVALITKSGASRAYGEWASRHIKTKRGALAATSALGALIFVDDYFNCLTVGTVMRPVTDKQGVSRAKLAYIIDATAAPVCIIAPISSWAAAVASSLPEGSSIDGFSLFLKTIPLNLYALLTLGMLVALIAFNFDFGTMKKHILRYAGKLDQDPSQKNVENTPTGKGRVLDVIVPIAVLIVFCVAGMLYTGGILDGVGIVDAFANCDSALSLVLGSFFTLIFTFILYIPRRVITFREFCGCFVTGFQSMVPAIMILCLAWTLSGVCGDNYLNAGGYVSGLVGSSSMALGILPAIFFLVALGLAFATGTSWGTFGILIPIIVPIFGDVESSLMVTTVAAVLAGAVCGDHVSPISDTTILASAGAQCNHIEHVSTQMPYALMVAGCCFVGYLVAGFTGSTLLALAAGFVLLAAALFVGYRMSRRTASS</sequence>
<dbReference type="GO" id="GO:0005886">
    <property type="term" value="C:plasma membrane"/>
    <property type="evidence" value="ECO:0007669"/>
    <property type="project" value="UniProtKB-SubCell"/>
</dbReference>
<feature type="transmembrane region" description="Helical" evidence="6">
    <location>
        <begin position="28"/>
        <end position="48"/>
    </location>
</feature>
<feature type="transmembrane region" description="Helical" evidence="6">
    <location>
        <begin position="355"/>
        <end position="378"/>
    </location>
</feature>
<feature type="transmembrane region" description="Helical" evidence="6">
    <location>
        <begin position="188"/>
        <end position="209"/>
    </location>
</feature>
<accession>A0A926D2J1</accession>
<comment type="subcellular location">
    <subcellularLocation>
        <location evidence="1">Cell membrane</location>
        <topology evidence="1">Multi-pass membrane protein</topology>
    </subcellularLocation>
</comment>
<name>A0A926D2J1_9FIRM</name>
<gene>
    <name evidence="8" type="ORF">H8696_00390</name>
</gene>
<dbReference type="PANTHER" id="PTHR43478">
    <property type="entry name" value="NA+/H+ ANTIPORTER-RELATED"/>
    <property type="match status" value="1"/>
</dbReference>
<evidence type="ECO:0000256" key="6">
    <source>
        <dbReference type="SAM" id="Phobius"/>
    </source>
</evidence>
<feature type="domain" description="Na+/H+ antiporter NhaC-like C-terminal" evidence="7">
    <location>
        <begin position="174"/>
        <end position="467"/>
    </location>
</feature>
<dbReference type="EMBL" id="JACRSR010000001">
    <property type="protein sequence ID" value="MBC8530304.1"/>
    <property type="molecule type" value="Genomic_DNA"/>
</dbReference>
<evidence type="ECO:0000256" key="2">
    <source>
        <dbReference type="ARBA" id="ARBA00022475"/>
    </source>
</evidence>
<keyword evidence="4 6" id="KW-1133">Transmembrane helix</keyword>
<evidence type="ECO:0000313" key="8">
    <source>
        <dbReference type="EMBL" id="MBC8530304.1"/>
    </source>
</evidence>
<evidence type="ECO:0000256" key="1">
    <source>
        <dbReference type="ARBA" id="ARBA00004651"/>
    </source>
</evidence>
<evidence type="ECO:0000256" key="3">
    <source>
        <dbReference type="ARBA" id="ARBA00022692"/>
    </source>
</evidence>
<comment type="caution">
    <text evidence="8">The sequence shown here is derived from an EMBL/GenBank/DDBJ whole genome shotgun (WGS) entry which is preliminary data.</text>
</comment>
<keyword evidence="5 6" id="KW-0472">Membrane</keyword>
<dbReference type="PANTHER" id="PTHR43478:SF1">
    <property type="entry name" value="NA+_H+ ANTIPORTER NHAC-LIKE C-TERMINAL DOMAIN-CONTAINING PROTEIN"/>
    <property type="match status" value="1"/>
</dbReference>
<keyword evidence="3 6" id="KW-0812">Transmembrane</keyword>